<keyword evidence="1" id="KW-0812">Transmembrane</keyword>
<dbReference type="EMBL" id="JACGWK010000016">
    <property type="protein sequence ID" value="KAL0311176.1"/>
    <property type="molecule type" value="Genomic_DNA"/>
</dbReference>
<evidence type="ECO:0000259" key="2">
    <source>
        <dbReference type="Pfam" id="PF07727"/>
    </source>
</evidence>
<keyword evidence="1" id="KW-0472">Membrane</keyword>
<comment type="caution">
    <text evidence="3">The sequence shown here is derived from an EMBL/GenBank/DDBJ whole genome shotgun (WGS) entry which is preliminary data.</text>
</comment>
<organism evidence="3">
    <name type="scientific">Sesamum angustifolium</name>
    <dbReference type="NCBI Taxonomy" id="2727405"/>
    <lineage>
        <taxon>Eukaryota</taxon>
        <taxon>Viridiplantae</taxon>
        <taxon>Streptophyta</taxon>
        <taxon>Embryophyta</taxon>
        <taxon>Tracheophyta</taxon>
        <taxon>Spermatophyta</taxon>
        <taxon>Magnoliopsida</taxon>
        <taxon>eudicotyledons</taxon>
        <taxon>Gunneridae</taxon>
        <taxon>Pentapetalae</taxon>
        <taxon>asterids</taxon>
        <taxon>lamiids</taxon>
        <taxon>Lamiales</taxon>
        <taxon>Pedaliaceae</taxon>
        <taxon>Sesamum</taxon>
    </lineage>
</organism>
<sequence>MVRLSVVKLILCQRVLIRFHGLITMLYLSLVAKIVTVRLFLALAVAHDWPLHQIDVNNAFLHGYLDKDLYIVPPEGYSVPSGLVCKLECSIYSLKQAHDSGMLNSH</sequence>
<reference evidence="3" key="1">
    <citation type="submission" date="2020-06" db="EMBL/GenBank/DDBJ databases">
        <authorList>
            <person name="Li T."/>
            <person name="Hu X."/>
            <person name="Zhang T."/>
            <person name="Song X."/>
            <person name="Zhang H."/>
            <person name="Dai N."/>
            <person name="Sheng W."/>
            <person name="Hou X."/>
            <person name="Wei L."/>
        </authorList>
    </citation>
    <scope>NUCLEOTIDE SEQUENCE</scope>
    <source>
        <strain evidence="3">G01</strain>
        <tissue evidence="3">Leaf</tissue>
    </source>
</reference>
<keyword evidence="1" id="KW-1133">Transmembrane helix</keyword>
<name>A0AAW2KVW3_9LAMI</name>
<dbReference type="Pfam" id="PF07727">
    <property type="entry name" value="RVT_2"/>
    <property type="match status" value="1"/>
</dbReference>
<feature type="transmembrane region" description="Helical" evidence="1">
    <location>
        <begin position="21"/>
        <end position="46"/>
    </location>
</feature>
<proteinExistence type="predicted"/>
<evidence type="ECO:0000313" key="3">
    <source>
        <dbReference type="EMBL" id="KAL0311176.1"/>
    </source>
</evidence>
<gene>
    <name evidence="3" type="ORF">Sangu_2412300</name>
</gene>
<reference evidence="3" key="2">
    <citation type="journal article" date="2024" name="Plant">
        <title>Genomic evolution and insights into agronomic trait innovations of Sesamum species.</title>
        <authorList>
            <person name="Miao H."/>
            <person name="Wang L."/>
            <person name="Qu L."/>
            <person name="Liu H."/>
            <person name="Sun Y."/>
            <person name="Le M."/>
            <person name="Wang Q."/>
            <person name="Wei S."/>
            <person name="Zheng Y."/>
            <person name="Lin W."/>
            <person name="Duan Y."/>
            <person name="Cao H."/>
            <person name="Xiong S."/>
            <person name="Wang X."/>
            <person name="Wei L."/>
            <person name="Li C."/>
            <person name="Ma Q."/>
            <person name="Ju M."/>
            <person name="Zhao R."/>
            <person name="Li G."/>
            <person name="Mu C."/>
            <person name="Tian Q."/>
            <person name="Mei H."/>
            <person name="Zhang T."/>
            <person name="Gao T."/>
            <person name="Zhang H."/>
        </authorList>
    </citation>
    <scope>NUCLEOTIDE SEQUENCE</scope>
    <source>
        <strain evidence="3">G01</strain>
    </source>
</reference>
<accession>A0AAW2KVW3</accession>
<evidence type="ECO:0000256" key="1">
    <source>
        <dbReference type="SAM" id="Phobius"/>
    </source>
</evidence>
<dbReference type="InterPro" id="IPR013103">
    <property type="entry name" value="RVT_2"/>
</dbReference>
<protein>
    <submittedName>
        <fullName evidence="3">Retrovirus-related Pol polyprotein from transposon TNT 1-94</fullName>
    </submittedName>
</protein>
<dbReference type="AlphaFoldDB" id="A0AAW2KVW3"/>
<feature type="domain" description="Reverse transcriptase Ty1/copia-type" evidence="2">
    <location>
        <begin position="29"/>
        <end position="98"/>
    </location>
</feature>